<keyword evidence="3" id="KW-1185">Reference proteome</keyword>
<dbReference type="EMBL" id="JBHRZT010000020">
    <property type="protein sequence ID" value="MFC3883185.1"/>
    <property type="molecule type" value="Genomic_DNA"/>
</dbReference>
<protein>
    <submittedName>
        <fullName evidence="2">Sigma-w pathway protein ysdB</fullName>
    </submittedName>
</protein>
<reference evidence="3" key="1">
    <citation type="journal article" date="2019" name="Int. J. Syst. Evol. Microbiol.">
        <title>The Global Catalogue of Microorganisms (GCM) 10K type strain sequencing project: providing services to taxonomists for standard genome sequencing and annotation.</title>
        <authorList>
            <consortium name="The Broad Institute Genomics Platform"/>
            <consortium name="The Broad Institute Genome Sequencing Center for Infectious Disease"/>
            <person name="Wu L."/>
            <person name="Ma J."/>
        </authorList>
    </citation>
    <scope>NUCLEOTIDE SEQUENCE [LARGE SCALE GENOMIC DNA]</scope>
    <source>
        <strain evidence="3">CCUG 61889</strain>
    </source>
</reference>
<feature type="transmembrane region" description="Helical" evidence="1">
    <location>
        <begin position="6"/>
        <end position="26"/>
    </location>
</feature>
<gene>
    <name evidence="2" type="ORF">ACFOU2_06505</name>
</gene>
<evidence type="ECO:0000313" key="2">
    <source>
        <dbReference type="EMBL" id="MFC3883185.1"/>
    </source>
</evidence>
<evidence type="ECO:0000313" key="3">
    <source>
        <dbReference type="Proteomes" id="UP001595752"/>
    </source>
</evidence>
<organism evidence="2 3">
    <name type="scientific">Bacillus songklensis</name>
    <dbReference type="NCBI Taxonomy" id="1069116"/>
    <lineage>
        <taxon>Bacteria</taxon>
        <taxon>Bacillati</taxon>
        <taxon>Bacillota</taxon>
        <taxon>Bacilli</taxon>
        <taxon>Bacillales</taxon>
        <taxon>Bacillaceae</taxon>
        <taxon>Bacillus</taxon>
    </lineage>
</organism>
<dbReference type="RefSeq" id="WP_377913337.1">
    <property type="nucleotide sequence ID" value="NZ_JBHRZT010000020.1"/>
</dbReference>
<comment type="caution">
    <text evidence="2">The sequence shown here is derived from an EMBL/GenBank/DDBJ whole genome shotgun (WGS) entry which is preliminary data.</text>
</comment>
<keyword evidence="1" id="KW-0812">Transmembrane</keyword>
<accession>A0ABV8B1R2</accession>
<dbReference type="Proteomes" id="UP001595752">
    <property type="component" value="Unassembled WGS sequence"/>
</dbReference>
<proteinExistence type="predicted"/>
<keyword evidence="1" id="KW-1133">Transmembrane helix</keyword>
<evidence type="ECO:0000256" key="1">
    <source>
        <dbReference type="SAM" id="Phobius"/>
    </source>
</evidence>
<sequence length="128" mass="15294">MIVILLRLLIIAAFFYVVFKAVRYFLDPMRKLEHAHEKKEFHLLDEKRNVRKNFLLTYKGVLFDGEKYLGTTPDSFEVVSIIISIRDPDQLEGLTRMDFSRIEQEVQFVYPYAKIEWKSPIKEFIKSM</sequence>
<keyword evidence="1" id="KW-0472">Membrane</keyword>
<name>A0ABV8B1R2_9BACI</name>